<keyword evidence="5" id="KW-0862">Zinc</keyword>
<dbReference type="PANTHER" id="PTHR42978:SF7">
    <property type="entry name" value="METALLO-HYDROLASE RV2300C-RELATED"/>
    <property type="match status" value="1"/>
</dbReference>
<name>A0A841JG85_9SPHI</name>
<dbReference type="EC" id="3.1.1.81" evidence="7"/>
<dbReference type="Gene3D" id="3.60.15.10">
    <property type="entry name" value="Ribonuclease Z/Hydroxyacylglutathione hydrolase-like"/>
    <property type="match status" value="1"/>
</dbReference>
<evidence type="ECO:0000256" key="1">
    <source>
        <dbReference type="ARBA" id="ARBA00001947"/>
    </source>
</evidence>
<evidence type="ECO:0000259" key="6">
    <source>
        <dbReference type="SMART" id="SM00849"/>
    </source>
</evidence>
<dbReference type="GO" id="GO:0102007">
    <property type="term" value="F:acyl-L-homoserine-lactone lactonohydrolase activity"/>
    <property type="evidence" value="ECO:0007669"/>
    <property type="project" value="UniProtKB-EC"/>
</dbReference>
<sequence length="259" mass="28808">MLSKNLIVNKLYIIPAGHGMLKEFFFNTNLGADNPELLYSPLCIYLLDTSDGPILIDTGFAEVFLSNPDFYKGTPLDGTLYMYMEEDHRLPNLLKRAGLQPKDIKLVIATHFHSDHSGGNPYFLETQTPVLVQQNELTILDDENYSPPACRIKGLNYQVIDGDYQLCDNIRLISTPGHSPGHQSVLINTASSGYVLLCIDAALTEANFRNNVPYAAADPEVAAESLKKIQAITAEHNAFPIFGHDEKQAKGIKVYPEFY</sequence>
<dbReference type="EMBL" id="JACHCA010000013">
    <property type="protein sequence ID" value="MBB6130169.1"/>
    <property type="molecule type" value="Genomic_DNA"/>
</dbReference>
<dbReference type="SUPFAM" id="SSF56281">
    <property type="entry name" value="Metallo-hydrolase/oxidoreductase"/>
    <property type="match status" value="1"/>
</dbReference>
<evidence type="ECO:0000256" key="3">
    <source>
        <dbReference type="ARBA" id="ARBA00022723"/>
    </source>
</evidence>
<reference evidence="7 8" key="1">
    <citation type="submission" date="2020-08" db="EMBL/GenBank/DDBJ databases">
        <title>Genomic Encyclopedia of Type Strains, Phase IV (KMG-V): Genome sequencing to study the core and pangenomes of soil and plant-associated prokaryotes.</title>
        <authorList>
            <person name="Whitman W."/>
        </authorList>
    </citation>
    <scope>NUCLEOTIDE SEQUENCE [LARGE SCALE GENOMIC DNA]</scope>
    <source>
        <strain evidence="7 8">MP601</strain>
    </source>
</reference>
<dbReference type="Pfam" id="PF00753">
    <property type="entry name" value="Lactamase_B"/>
    <property type="match status" value="1"/>
</dbReference>
<comment type="cofactor">
    <cofactor evidence="1">
        <name>Zn(2+)</name>
        <dbReference type="ChEBI" id="CHEBI:29105"/>
    </cofactor>
</comment>
<dbReference type="PANTHER" id="PTHR42978">
    <property type="entry name" value="QUORUM-QUENCHING LACTONASE YTNP-RELATED-RELATED"/>
    <property type="match status" value="1"/>
</dbReference>
<dbReference type="CDD" id="cd07729">
    <property type="entry name" value="AHL_lactonase_MBL-fold"/>
    <property type="match status" value="1"/>
</dbReference>
<accession>A0A841JG85</accession>
<keyword evidence="4 7" id="KW-0378">Hydrolase</keyword>
<dbReference type="GO" id="GO:0046872">
    <property type="term" value="F:metal ion binding"/>
    <property type="evidence" value="ECO:0007669"/>
    <property type="project" value="UniProtKB-KW"/>
</dbReference>
<evidence type="ECO:0000256" key="2">
    <source>
        <dbReference type="ARBA" id="ARBA00007749"/>
    </source>
</evidence>
<evidence type="ECO:0000256" key="4">
    <source>
        <dbReference type="ARBA" id="ARBA00022801"/>
    </source>
</evidence>
<evidence type="ECO:0000313" key="7">
    <source>
        <dbReference type="EMBL" id="MBB6130169.1"/>
    </source>
</evidence>
<evidence type="ECO:0000313" key="8">
    <source>
        <dbReference type="Proteomes" id="UP000548326"/>
    </source>
</evidence>
<dbReference type="AlphaFoldDB" id="A0A841JG85"/>
<feature type="domain" description="Metallo-beta-lactamase" evidence="6">
    <location>
        <begin position="41"/>
        <end position="244"/>
    </location>
</feature>
<comment type="caution">
    <text evidence="7">The sequence shown here is derived from an EMBL/GenBank/DDBJ whole genome shotgun (WGS) entry which is preliminary data.</text>
</comment>
<dbReference type="SMART" id="SM00849">
    <property type="entry name" value="Lactamase_B"/>
    <property type="match status" value="1"/>
</dbReference>
<dbReference type="RefSeq" id="WP_183589060.1">
    <property type="nucleotide sequence ID" value="NZ_JACHCA010000013.1"/>
</dbReference>
<gene>
    <name evidence="7" type="ORF">HDF22_004308</name>
</gene>
<protein>
    <submittedName>
        <fullName evidence="7">N-acyl homoserine lactone hydrolase</fullName>
        <ecNumber evidence="7">3.1.1.81</ecNumber>
    </submittedName>
</protein>
<dbReference type="InterPro" id="IPR001279">
    <property type="entry name" value="Metallo-B-lactamas"/>
</dbReference>
<dbReference type="Proteomes" id="UP000548326">
    <property type="component" value="Unassembled WGS sequence"/>
</dbReference>
<comment type="similarity">
    <text evidence="2">Belongs to the metallo-beta-lactamase superfamily.</text>
</comment>
<organism evidence="7 8">
    <name type="scientific">Mucilaginibacter lappiensis</name>
    <dbReference type="NCBI Taxonomy" id="354630"/>
    <lineage>
        <taxon>Bacteria</taxon>
        <taxon>Pseudomonadati</taxon>
        <taxon>Bacteroidota</taxon>
        <taxon>Sphingobacteriia</taxon>
        <taxon>Sphingobacteriales</taxon>
        <taxon>Sphingobacteriaceae</taxon>
        <taxon>Mucilaginibacter</taxon>
    </lineage>
</organism>
<evidence type="ECO:0000256" key="5">
    <source>
        <dbReference type="ARBA" id="ARBA00022833"/>
    </source>
</evidence>
<dbReference type="InterPro" id="IPR051013">
    <property type="entry name" value="MBL_superfamily_lactonases"/>
</dbReference>
<keyword evidence="3" id="KW-0479">Metal-binding</keyword>
<proteinExistence type="inferred from homology"/>
<dbReference type="InterPro" id="IPR036866">
    <property type="entry name" value="RibonucZ/Hydroxyglut_hydro"/>
</dbReference>